<dbReference type="AlphaFoldDB" id="A0A7C3PJ74"/>
<name>A0A7C3PJ74_9CYAN</name>
<gene>
    <name evidence="2" type="ORF">ENR64_26385</name>
</gene>
<protein>
    <submittedName>
        <fullName evidence="2">Uncharacterized protein</fullName>
    </submittedName>
</protein>
<keyword evidence="1" id="KW-0732">Signal</keyword>
<proteinExistence type="predicted"/>
<accession>A0A7C3PJ74</accession>
<evidence type="ECO:0000256" key="1">
    <source>
        <dbReference type="SAM" id="SignalP"/>
    </source>
</evidence>
<evidence type="ECO:0000313" key="2">
    <source>
        <dbReference type="EMBL" id="HFN01216.1"/>
    </source>
</evidence>
<dbReference type="EMBL" id="DSRU01000383">
    <property type="protein sequence ID" value="HFN01216.1"/>
    <property type="molecule type" value="Genomic_DNA"/>
</dbReference>
<feature type="chain" id="PRO_5028019821" evidence="1">
    <location>
        <begin position="28"/>
        <end position="234"/>
    </location>
</feature>
<feature type="signal peptide" evidence="1">
    <location>
        <begin position="1"/>
        <end position="27"/>
    </location>
</feature>
<organism evidence="2">
    <name type="scientific">Oscillatoriales cyanobacterium SpSt-418</name>
    <dbReference type="NCBI Taxonomy" id="2282169"/>
    <lineage>
        <taxon>Bacteria</taxon>
        <taxon>Bacillati</taxon>
        <taxon>Cyanobacteriota</taxon>
        <taxon>Cyanophyceae</taxon>
        <taxon>Oscillatoriophycideae</taxon>
        <taxon>Oscillatoriales</taxon>
    </lineage>
</organism>
<sequence length="234" mass="25216">MRRLPALTLVSTALLVGLVSPGLSVQAQTSAYQVVDRNRATTSAVQVQVAPGRATSISFSQTDETIAYILLADASRVVYSTDAELETGRAKTIFLRVIQPLRFPGATTTPVTNLMVQTVDARGQNRLYTFDIVHSSNPRYVGVQILPAIARSQADPAVGNLNLTLDNIQTGLSIAIMRGYTSIDDPVVAKVRQLLELMRTENMTASEAAQSVGLPLDLLASLARLVREERGLPV</sequence>
<reference evidence="2" key="1">
    <citation type="journal article" date="2020" name="mSystems">
        <title>Genome- and Community-Level Interaction Insights into Carbon Utilization and Element Cycling Functions of Hydrothermarchaeota in Hydrothermal Sediment.</title>
        <authorList>
            <person name="Zhou Z."/>
            <person name="Liu Y."/>
            <person name="Xu W."/>
            <person name="Pan J."/>
            <person name="Luo Z.H."/>
            <person name="Li M."/>
        </authorList>
    </citation>
    <scope>NUCLEOTIDE SEQUENCE [LARGE SCALE GENOMIC DNA]</scope>
    <source>
        <strain evidence="2">SpSt-418</strain>
    </source>
</reference>
<comment type="caution">
    <text evidence="2">The sequence shown here is derived from an EMBL/GenBank/DDBJ whole genome shotgun (WGS) entry which is preliminary data.</text>
</comment>